<feature type="transmembrane region" description="Helical" evidence="5">
    <location>
        <begin position="21"/>
        <end position="44"/>
    </location>
</feature>
<evidence type="ECO:0000313" key="6">
    <source>
        <dbReference type="EMBL" id="GAJ96472.1"/>
    </source>
</evidence>
<evidence type="ECO:0000313" key="7">
    <source>
        <dbReference type="Proteomes" id="UP000026941"/>
    </source>
</evidence>
<comment type="subcellular location">
    <subcellularLocation>
        <location evidence="1">Membrane</location>
        <topology evidence="1">Multi-pass membrane protein</topology>
    </subcellularLocation>
</comment>
<organism evidence="6 7">
    <name type="scientific">Rhizobium rhizogenes NBRC 13257</name>
    <dbReference type="NCBI Taxonomy" id="1220581"/>
    <lineage>
        <taxon>Bacteria</taxon>
        <taxon>Pseudomonadati</taxon>
        <taxon>Pseudomonadota</taxon>
        <taxon>Alphaproteobacteria</taxon>
        <taxon>Hyphomicrobiales</taxon>
        <taxon>Rhizobiaceae</taxon>
        <taxon>Rhizobium/Agrobacterium group</taxon>
        <taxon>Rhizobium</taxon>
    </lineage>
</organism>
<keyword evidence="3 5" id="KW-1133">Transmembrane helix</keyword>
<evidence type="ECO:0000256" key="3">
    <source>
        <dbReference type="ARBA" id="ARBA00022989"/>
    </source>
</evidence>
<dbReference type="RefSeq" id="WP_012650682.1">
    <property type="nucleotide sequence ID" value="NZ_BAYX01000022.1"/>
</dbReference>
<name>A0AA87QFV2_RHIRH</name>
<keyword evidence="4 5" id="KW-0472">Membrane</keyword>
<gene>
    <name evidence="6" type="ORF">RRH01S_22_00820</name>
</gene>
<comment type="caution">
    <text evidence="6">The sequence shown here is derived from an EMBL/GenBank/DDBJ whole genome shotgun (WGS) entry which is preliminary data.</text>
</comment>
<accession>A0AA87QFV2</accession>
<protein>
    <submittedName>
        <fullName evidence="6">Uncharacterized protein</fullName>
    </submittedName>
</protein>
<evidence type="ECO:0000256" key="5">
    <source>
        <dbReference type="SAM" id="Phobius"/>
    </source>
</evidence>
<evidence type="ECO:0000256" key="4">
    <source>
        <dbReference type="ARBA" id="ARBA00023136"/>
    </source>
</evidence>
<evidence type="ECO:0000256" key="2">
    <source>
        <dbReference type="ARBA" id="ARBA00022692"/>
    </source>
</evidence>
<sequence>MGQSPCLGIKTRKIKAPARRLANRSATLGQTINLVSGVAIVWTLGDERSVALSMAPKAVTTPITMAVP</sequence>
<proteinExistence type="predicted"/>
<evidence type="ECO:0000256" key="1">
    <source>
        <dbReference type="ARBA" id="ARBA00004141"/>
    </source>
</evidence>
<dbReference type="AlphaFoldDB" id="A0AA87QFV2"/>
<dbReference type="Pfam" id="PF04172">
    <property type="entry name" value="LrgB"/>
    <property type="match status" value="1"/>
</dbReference>
<dbReference type="EMBL" id="BAYX01000022">
    <property type="protein sequence ID" value="GAJ96472.1"/>
    <property type="molecule type" value="Genomic_DNA"/>
</dbReference>
<dbReference type="GO" id="GO:0016020">
    <property type="term" value="C:membrane"/>
    <property type="evidence" value="ECO:0007669"/>
    <property type="project" value="UniProtKB-SubCell"/>
</dbReference>
<keyword evidence="2 5" id="KW-0812">Transmembrane</keyword>
<reference evidence="6 7" key="1">
    <citation type="submission" date="2014-05" db="EMBL/GenBank/DDBJ databases">
        <title>Whole genome shotgun sequence of Rhizobium rhizogenes NBRC 13257.</title>
        <authorList>
            <person name="Katano-Makiyama Y."/>
            <person name="Hosoyama A."/>
            <person name="Hashimoto M."/>
            <person name="Hosoyama Y."/>
            <person name="Noguchi M."/>
            <person name="Tsuchikane K."/>
            <person name="Kimura A."/>
            <person name="Ohji S."/>
            <person name="Ichikawa N."/>
            <person name="Yamazoe A."/>
            <person name="Fujita N."/>
        </authorList>
    </citation>
    <scope>NUCLEOTIDE SEQUENCE [LARGE SCALE GENOMIC DNA]</scope>
    <source>
        <strain evidence="6 7">NBRC 13257</strain>
    </source>
</reference>
<dbReference type="InterPro" id="IPR007300">
    <property type="entry name" value="CidB/LrgB"/>
</dbReference>
<dbReference type="Proteomes" id="UP000026941">
    <property type="component" value="Unassembled WGS sequence"/>
</dbReference>